<keyword evidence="2" id="KW-0812">Transmembrane</keyword>
<accession>A0AB73FXJ7</accession>
<feature type="coiled-coil region" evidence="1">
    <location>
        <begin position="46"/>
        <end position="73"/>
    </location>
</feature>
<evidence type="ECO:0000313" key="4">
    <source>
        <dbReference type="Proteomes" id="UP000061665"/>
    </source>
</evidence>
<evidence type="ECO:0000256" key="1">
    <source>
        <dbReference type="SAM" id="Coils"/>
    </source>
</evidence>
<gene>
    <name evidence="3" type="ORF">WJ53_09375</name>
</gene>
<sequence length="180" mass="20340">MKHAWFRPRVTLDLVRSASSRSWAIIALWLVALLMCLVVWRDWMLLKQEDEQVDLQEQRLAALSAQQERAMQRKLGPTPEQVRLRAMFVPRPMGAPILLDRIGQAMTPDVALLRIDVDVPNQAATLELEAKSALYALNFLQSLDAQPGVSATIRKTTRKSADPQNPVTATLAITMFREPR</sequence>
<dbReference type="RefSeq" id="WP_059726826.1">
    <property type="nucleotide sequence ID" value="NZ_LOYI01000113.1"/>
</dbReference>
<evidence type="ECO:0000313" key="3">
    <source>
        <dbReference type="EMBL" id="KVM28651.1"/>
    </source>
</evidence>
<dbReference type="Proteomes" id="UP000061665">
    <property type="component" value="Unassembled WGS sequence"/>
</dbReference>
<dbReference type="AlphaFoldDB" id="A0AB73FXJ7"/>
<feature type="transmembrane region" description="Helical" evidence="2">
    <location>
        <begin position="20"/>
        <end position="40"/>
    </location>
</feature>
<name>A0AB73FXJ7_9BURK</name>
<evidence type="ECO:0008006" key="5">
    <source>
        <dbReference type="Google" id="ProtNLM"/>
    </source>
</evidence>
<proteinExistence type="predicted"/>
<reference evidence="3 4" key="1">
    <citation type="submission" date="2015-11" db="EMBL/GenBank/DDBJ databases">
        <title>Expanding the genomic diversity of Burkholderia species for the development of highly accurate diagnostics.</title>
        <authorList>
            <person name="Sahl J."/>
            <person name="Keim P."/>
            <person name="Wagner D."/>
        </authorList>
    </citation>
    <scope>NUCLEOTIDE SEQUENCE [LARGE SCALE GENOMIC DNA]</scope>
    <source>
        <strain evidence="3 4">MSMB2058</strain>
    </source>
</reference>
<evidence type="ECO:0000256" key="2">
    <source>
        <dbReference type="SAM" id="Phobius"/>
    </source>
</evidence>
<dbReference type="EMBL" id="LOZE01000083">
    <property type="protein sequence ID" value="KVM28651.1"/>
    <property type="molecule type" value="Genomic_DNA"/>
</dbReference>
<organism evidence="3 4">
    <name type="scientific">Burkholderia ubonensis</name>
    <dbReference type="NCBI Taxonomy" id="101571"/>
    <lineage>
        <taxon>Bacteria</taxon>
        <taxon>Pseudomonadati</taxon>
        <taxon>Pseudomonadota</taxon>
        <taxon>Betaproteobacteria</taxon>
        <taxon>Burkholderiales</taxon>
        <taxon>Burkholderiaceae</taxon>
        <taxon>Burkholderia</taxon>
        <taxon>Burkholderia cepacia complex</taxon>
    </lineage>
</organism>
<keyword evidence="2" id="KW-0472">Membrane</keyword>
<protein>
    <recommendedName>
        <fullName evidence="5">General secretion pathway protein GspM</fullName>
    </recommendedName>
</protein>
<keyword evidence="1" id="KW-0175">Coiled coil</keyword>
<comment type="caution">
    <text evidence="3">The sequence shown here is derived from an EMBL/GenBank/DDBJ whole genome shotgun (WGS) entry which is preliminary data.</text>
</comment>
<keyword evidence="2" id="KW-1133">Transmembrane helix</keyword>